<evidence type="ECO:0000256" key="5">
    <source>
        <dbReference type="ARBA" id="ARBA00012438"/>
    </source>
</evidence>
<feature type="transmembrane region" description="Helical" evidence="24">
    <location>
        <begin position="437"/>
        <end position="454"/>
    </location>
</feature>
<dbReference type="SMART" id="SM00304">
    <property type="entry name" value="HAMP"/>
    <property type="match status" value="1"/>
</dbReference>
<keyword evidence="19" id="KW-0843">Virulence</keyword>
<comment type="subcellular location">
    <subcellularLocation>
        <location evidence="4">Cell membrane</location>
        <topology evidence="4">Multi-pass membrane protein</topology>
    </subcellularLocation>
</comment>
<keyword evidence="16 24" id="KW-1133">Transmembrane helix</keyword>
<comment type="catalytic activity">
    <reaction evidence="1">
        <text>ATP + protein L-histidine = ADP + protein N-phospho-L-histidine.</text>
        <dbReference type="EC" id="2.7.13.3"/>
    </reaction>
</comment>
<evidence type="ECO:0000256" key="3">
    <source>
        <dbReference type="ARBA" id="ARBA00001946"/>
    </source>
</evidence>
<dbReference type="InterPro" id="IPR036097">
    <property type="entry name" value="HisK_dim/P_sf"/>
</dbReference>
<dbReference type="Pfam" id="PF02518">
    <property type="entry name" value="HATPase_c"/>
    <property type="match status" value="1"/>
</dbReference>
<evidence type="ECO:0000256" key="21">
    <source>
        <dbReference type="ARBA" id="ARBA00040454"/>
    </source>
</evidence>
<dbReference type="SUPFAM" id="SSF47384">
    <property type="entry name" value="Homodimeric domain of signal transducing histidine kinase"/>
    <property type="match status" value="1"/>
</dbReference>
<evidence type="ECO:0000256" key="4">
    <source>
        <dbReference type="ARBA" id="ARBA00004651"/>
    </source>
</evidence>
<keyword evidence="8" id="KW-0808">Transferase</keyword>
<keyword evidence="7" id="KW-0597">Phosphoprotein</keyword>
<keyword evidence="6" id="KW-1003">Cell membrane</keyword>
<dbReference type="EMBL" id="SAYU02000064">
    <property type="protein sequence ID" value="NHA69550.1"/>
    <property type="molecule type" value="Genomic_DNA"/>
</dbReference>
<evidence type="ECO:0000256" key="16">
    <source>
        <dbReference type="ARBA" id="ARBA00022989"/>
    </source>
</evidence>
<dbReference type="SUPFAM" id="SSF55874">
    <property type="entry name" value="ATPase domain of HSP90 chaperone/DNA topoisomerase II/histidine kinase"/>
    <property type="match status" value="1"/>
</dbReference>
<evidence type="ECO:0000256" key="11">
    <source>
        <dbReference type="ARBA" id="ARBA00022777"/>
    </source>
</evidence>
<dbReference type="InterPro" id="IPR003594">
    <property type="entry name" value="HATPase_dom"/>
</dbReference>
<dbReference type="Gene3D" id="3.30.565.10">
    <property type="entry name" value="Histidine kinase-like ATPase, C-terminal domain"/>
    <property type="match status" value="1"/>
</dbReference>
<dbReference type="PROSITE" id="PS50885">
    <property type="entry name" value="HAMP"/>
    <property type="match status" value="1"/>
</dbReference>
<evidence type="ECO:0000313" key="27">
    <source>
        <dbReference type="EMBL" id="NHA69550.1"/>
    </source>
</evidence>
<feature type="transmembrane region" description="Helical" evidence="24">
    <location>
        <begin position="703"/>
        <end position="725"/>
    </location>
</feature>
<evidence type="ECO:0000259" key="26">
    <source>
        <dbReference type="PROSITE" id="PS50885"/>
    </source>
</evidence>
<evidence type="ECO:0000256" key="7">
    <source>
        <dbReference type="ARBA" id="ARBA00022553"/>
    </source>
</evidence>
<dbReference type="Pfam" id="PF13687">
    <property type="entry name" value="DUF4153"/>
    <property type="match status" value="1"/>
</dbReference>
<dbReference type="GO" id="GO:0000155">
    <property type="term" value="F:phosphorelay sensor kinase activity"/>
    <property type="evidence" value="ECO:0007669"/>
    <property type="project" value="InterPro"/>
</dbReference>
<comment type="cofactor">
    <cofactor evidence="3">
        <name>Mg(2+)</name>
        <dbReference type="ChEBI" id="CHEBI:18420"/>
    </cofactor>
</comment>
<dbReference type="GO" id="GO:0005886">
    <property type="term" value="C:plasma membrane"/>
    <property type="evidence" value="ECO:0007669"/>
    <property type="project" value="UniProtKB-SubCell"/>
</dbReference>
<feature type="transmembrane region" description="Helical" evidence="24">
    <location>
        <begin position="42"/>
        <end position="61"/>
    </location>
</feature>
<organism evidence="27 28">
    <name type="scientific">Phycicoccus flavus</name>
    <dbReference type="NCBI Taxonomy" id="2502783"/>
    <lineage>
        <taxon>Bacteria</taxon>
        <taxon>Bacillati</taxon>
        <taxon>Actinomycetota</taxon>
        <taxon>Actinomycetes</taxon>
        <taxon>Micrococcales</taxon>
        <taxon>Intrasporangiaceae</taxon>
        <taxon>Phycicoccus</taxon>
    </lineage>
</organism>
<dbReference type="InterPro" id="IPR025291">
    <property type="entry name" value="DUF4153"/>
</dbReference>
<feature type="transmembrane region" description="Helical" evidence="24">
    <location>
        <begin position="769"/>
        <end position="787"/>
    </location>
</feature>
<dbReference type="InterPro" id="IPR050980">
    <property type="entry name" value="2C_sensor_his_kinase"/>
</dbReference>
<dbReference type="CDD" id="cd00082">
    <property type="entry name" value="HisKA"/>
    <property type="match status" value="1"/>
</dbReference>
<keyword evidence="17" id="KW-0902">Two-component regulatory system</keyword>
<dbReference type="InterPro" id="IPR004358">
    <property type="entry name" value="Sig_transdc_His_kin-like_C"/>
</dbReference>
<evidence type="ECO:0000256" key="22">
    <source>
        <dbReference type="ARBA" id="ARBA00041776"/>
    </source>
</evidence>
<evidence type="ECO:0000256" key="6">
    <source>
        <dbReference type="ARBA" id="ARBA00022475"/>
    </source>
</evidence>
<dbReference type="Gene3D" id="1.10.287.130">
    <property type="match status" value="1"/>
</dbReference>
<dbReference type="CDD" id="cd00075">
    <property type="entry name" value="HATPase"/>
    <property type="match status" value="1"/>
</dbReference>
<reference evidence="27" key="1">
    <citation type="submission" date="2020-03" db="EMBL/GenBank/DDBJ databases">
        <title>Phycicoccus flavus sp. nov., a novel endophytic actinobacterium isolated from branch of Kandelia candel.</title>
        <authorList>
            <person name="Tuo L."/>
        </authorList>
    </citation>
    <scope>NUCLEOTIDE SEQUENCE</scope>
    <source>
        <strain evidence="27">CMS6Z-2</strain>
    </source>
</reference>
<evidence type="ECO:0000313" key="28">
    <source>
        <dbReference type="Proteomes" id="UP000287866"/>
    </source>
</evidence>
<accession>A0A8T6R809</accession>
<proteinExistence type="predicted"/>
<keyword evidence="12" id="KW-0378">Hydrolase</keyword>
<dbReference type="GO" id="GO:0004721">
    <property type="term" value="F:phosphoprotein phosphatase activity"/>
    <property type="evidence" value="ECO:0007669"/>
    <property type="project" value="UniProtKB-KW"/>
</dbReference>
<dbReference type="PANTHER" id="PTHR44936:SF9">
    <property type="entry name" value="SENSOR PROTEIN CREC"/>
    <property type="match status" value="1"/>
</dbReference>
<evidence type="ECO:0000256" key="20">
    <source>
        <dbReference type="ARBA" id="ARBA00023211"/>
    </source>
</evidence>
<evidence type="ECO:0000256" key="24">
    <source>
        <dbReference type="SAM" id="Phobius"/>
    </source>
</evidence>
<keyword evidence="11" id="KW-0418">Kinase</keyword>
<evidence type="ECO:0000256" key="12">
    <source>
        <dbReference type="ARBA" id="ARBA00022801"/>
    </source>
</evidence>
<keyword evidence="18" id="KW-0346">Stress response</keyword>
<evidence type="ECO:0000256" key="2">
    <source>
        <dbReference type="ARBA" id="ARBA00001936"/>
    </source>
</evidence>
<evidence type="ECO:0000256" key="15">
    <source>
        <dbReference type="ARBA" id="ARBA00022912"/>
    </source>
</evidence>
<dbReference type="PRINTS" id="PR00344">
    <property type="entry name" value="BCTRLSENSOR"/>
</dbReference>
<evidence type="ECO:0000256" key="8">
    <source>
        <dbReference type="ARBA" id="ARBA00022679"/>
    </source>
</evidence>
<feature type="transmembrane region" description="Helical" evidence="24">
    <location>
        <begin position="539"/>
        <end position="564"/>
    </location>
</feature>
<feature type="transmembrane region" description="Helical" evidence="24">
    <location>
        <begin position="413"/>
        <end position="431"/>
    </location>
</feature>
<keyword evidence="10" id="KW-0547">Nucleotide-binding</keyword>
<dbReference type="RefSeq" id="WP_165566847.1">
    <property type="nucleotide sequence ID" value="NZ_SAYU02000064.1"/>
</dbReference>
<dbReference type="SMART" id="SM00387">
    <property type="entry name" value="HATPase_c"/>
    <property type="match status" value="1"/>
</dbReference>
<comment type="cofactor">
    <cofactor evidence="2">
        <name>Mn(2+)</name>
        <dbReference type="ChEBI" id="CHEBI:29035"/>
    </cofactor>
</comment>
<feature type="compositionally biased region" description="Pro residues" evidence="23">
    <location>
        <begin position="373"/>
        <end position="387"/>
    </location>
</feature>
<evidence type="ECO:0000256" key="13">
    <source>
        <dbReference type="ARBA" id="ARBA00022840"/>
    </source>
</evidence>
<dbReference type="CDD" id="cd06225">
    <property type="entry name" value="HAMP"/>
    <property type="match status" value="1"/>
</dbReference>
<sequence length="885" mass="92211">MNTDRPLDPVGSIKVKLGFLVGVSVVAAVVVAGIASRAQIPWWTSVPVTIAAALGVTYWLARGMTAPLREMTAAARRMAAGDYGQRVTATSSDEVGVLARAFNAMAADLAGADLERRRLVATVSHELRTPLTAQRALLENLVDGVVSPSADSLRSALAQAERLSGLVGDLLDLSRIDAGVAPLALEEVRVADLLARGGEEAGVGSRPVRVRHRVAPADLTVSADPARLAQLVANLVDNAVRHSPPYGEVRLEARPESGDRWVLDVRDDGPGIPADQAERVFERFGTGSDDGGGTGLGLAIVRWVCDLHGGRVEALPTAPGATGAHLRVTLPTTPTAERPTHLRAGAIAARPTEEATMPTSTTTTGAPTSGPAVTPPSGPVAPVPPAAAGPGAGGPGDVVVDRFWPEPDGRPRVGVLVAAASIGLFAALTWVQREIGLVTTLVMLAAGALMWTVARHRRHPWTVACGVLAGLLATTAATRDAGGVVTLSVLAGVTVAAVGLTRAHGVLAMVASAAAWPLSGLRGLPLLGRTVVASSRTRHLWAVVRTVAVTVVVLVVFGALFSSGDALFGSWAAALVPDLAWDSLVARVFLFVLVGGVSLAGAYLALNPPVVDRVVLPESRRSHPVWEWAVPVGVVVALFVAFLAAQATAMFGGEEYLRQQTGLTHAEYVHQGFGQLTAATFLTVLVITATLRVAARETPRDRLVLRALLAALAVPALAVVASALYRMDLYQDAFGFTTLRVFVDGVELWLGLVVLLLLVGVLRLSWGWVARAVLVSGAVFTIGFVALNPDGWVAARNIDRFASTGEIDTRYLSTLSADAGPAIAQGLPAEMAACVLTGSRSTESVLTDDWLAFNVGRARARAAVADLPSVASVDCGTYLSDAYRR</sequence>
<comment type="caution">
    <text evidence="27">The sequence shown here is derived from an EMBL/GenBank/DDBJ whole genome shotgun (WGS) entry which is preliminary data.</text>
</comment>
<keyword evidence="28" id="KW-1185">Reference proteome</keyword>
<dbReference type="Proteomes" id="UP000287866">
    <property type="component" value="Unassembled WGS sequence"/>
</dbReference>
<keyword evidence="13" id="KW-0067">ATP-binding</keyword>
<name>A0A8T6R809_9MICO</name>
<keyword evidence="15" id="KW-0904">Protein phosphatase</keyword>
<keyword evidence="14" id="KW-0460">Magnesium</keyword>
<gene>
    <name evidence="27" type="ORF">EPD83_016025</name>
</gene>
<evidence type="ECO:0000256" key="19">
    <source>
        <dbReference type="ARBA" id="ARBA00023026"/>
    </source>
</evidence>
<feature type="compositionally biased region" description="Low complexity" evidence="23">
    <location>
        <begin position="355"/>
        <end position="372"/>
    </location>
</feature>
<evidence type="ECO:0000256" key="14">
    <source>
        <dbReference type="ARBA" id="ARBA00022842"/>
    </source>
</evidence>
<feature type="region of interest" description="Disordered" evidence="23">
    <location>
        <begin position="349"/>
        <end position="394"/>
    </location>
</feature>
<evidence type="ECO:0000256" key="18">
    <source>
        <dbReference type="ARBA" id="ARBA00023016"/>
    </source>
</evidence>
<feature type="transmembrane region" description="Helical" evidence="24">
    <location>
        <begin position="745"/>
        <end position="762"/>
    </location>
</feature>
<feature type="domain" description="Histidine kinase" evidence="25">
    <location>
        <begin position="122"/>
        <end position="334"/>
    </location>
</feature>
<dbReference type="AlphaFoldDB" id="A0A8T6R809"/>
<dbReference type="Pfam" id="PF00672">
    <property type="entry name" value="HAMP"/>
    <property type="match status" value="1"/>
</dbReference>
<evidence type="ECO:0000256" key="17">
    <source>
        <dbReference type="ARBA" id="ARBA00023012"/>
    </source>
</evidence>
<feature type="transmembrane region" description="Helical" evidence="24">
    <location>
        <begin position="672"/>
        <end position="691"/>
    </location>
</feature>
<keyword evidence="9 24" id="KW-0812">Transmembrane</keyword>
<evidence type="ECO:0000256" key="1">
    <source>
        <dbReference type="ARBA" id="ARBA00000085"/>
    </source>
</evidence>
<evidence type="ECO:0000256" key="23">
    <source>
        <dbReference type="SAM" id="MobiDB-lite"/>
    </source>
</evidence>
<dbReference type="PANTHER" id="PTHR44936">
    <property type="entry name" value="SENSOR PROTEIN CREC"/>
    <property type="match status" value="1"/>
</dbReference>
<evidence type="ECO:0000256" key="9">
    <source>
        <dbReference type="ARBA" id="ARBA00022692"/>
    </source>
</evidence>
<keyword evidence="20" id="KW-0464">Manganese</keyword>
<evidence type="ECO:0000259" key="25">
    <source>
        <dbReference type="PROSITE" id="PS50109"/>
    </source>
</evidence>
<feature type="domain" description="HAMP" evidence="26">
    <location>
        <begin position="62"/>
        <end position="114"/>
    </location>
</feature>
<feature type="transmembrane region" description="Helical" evidence="24">
    <location>
        <begin position="584"/>
        <end position="606"/>
    </location>
</feature>
<dbReference type="InterPro" id="IPR036890">
    <property type="entry name" value="HATPase_C_sf"/>
</dbReference>
<protein>
    <recommendedName>
        <fullName evidence="21">Signal transduction histidine-protein kinase/phosphatase MprB</fullName>
        <ecNumber evidence="5">2.7.13.3</ecNumber>
    </recommendedName>
    <alternativeName>
        <fullName evidence="22">Mycobacterial persistence regulator B</fullName>
    </alternativeName>
</protein>
<dbReference type="SUPFAM" id="SSF158472">
    <property type="entry name" value="HAMP domain-like"/>
    <property type="match status" value="1"/>
</dbReference>
<evidence type="ECO:0000256" key="10">
    <source>
        <dbReference type="ARBA" id="ARBA00022741"/>
    </source>
</evidence>
<dbReference type="PROSITE" id="PS50109">
    <property type="entry name" value="HIS_KIN"/>
    <property type="match status" value="1"/>
</dbReference>
<feature type="transmembrane region" description="Helical" evidence="24">
    <location>
        <begin position="490"/>
        <end position="518"/>
    </location>
</feature>
<feature type="transmembrane region" description="Helical" evidence="24">
    <location>
        <begin position="17"/>
        <end position="36"/>
    </location>
</feature>
<dbReference type="Pfam" id="PF00512">
    <property type="entry name" value="HisKA"/>
    <property type="match status" value="1"/>
</dbReference>
<dbReference type="GO" id="GO:0005524">
    <property type="term" value="F:ATP binding"/>
    <property type="evidence" value="ECO:0007669"/>
    <property type="project" value="UniProtKB-KW"/>
</dbReference>
<dbReference type="InterPro" id="IPR003661">
    <property type="entry name" value="HisK_dim/P_dom"/>
</dbReference>
<dbReference type="Gene3D" id="6.10.340.10">
    <property type="match status" value="1"/>
</dbReference>
<dbReference type="InterPro" id="IPR005467">
    <property type="entry name" value="His_kinase_dom"/>
</dbReference>
<dbReference type="InterPro" id="IPR003660">
    <property type="entry name" value="HAMP_dom"/>
</dbReference>
<dbReference type="SMART" id="SM00388">
    <property type="entry name" value="HisKA"/>
    <property type="match status" value="1"/>
</dbReference>
<keyword evidence="24" id="KW-0472">Membrane</keyword>
<feature type="transmembrane region" description="Helical" evidence="24">
    <location>
        <begin position="626"/>
        <end position="652"/>
    </location>
</feature>
<dbReference type="EC" id="2.7.13.3" evidence="5"/>